<name>I3Z8Q3_BELBD</name>
<dbReference type="KEGG" id="bbd:Belba_3106"/>
<dbReference type="Pfam" id="PF10282">
    <property type="entry name" value="Lactonase"/>
    <property type="match status" value="1"/>
</dbReference>
<dbReference type="PANTHER" id="PTHR30344:SF1">
    <property type="entry name" value="6-PHOSPHOGLUCONOLACTONASE"/>
    <property type="match status" value="1"/>
</dbReference>
<keyword evidence="2" id="KW-0313">Glucose metabolism</keyword>
<evidence type="ECO:0000313" key="4">
    <source>
        <dbReference type="EMBL" id="AFL85621.1"/>
    </source>
</evidence>
<dbReference type="Gene3D" id="2.130.10.10">
    <property type="entry name" value="YVTN repeat-like/Quinoprotein amine dehydrogenase"/>
    <property type="match status" value="1"/>
</dbReference>
<keyword evidence="2" id="KW-0119">Carbohydrate metabolism</keyword>
<organism evidence="4 5">
    <name type="scientific">Belliella baltica (strain DSM 15883 / CIP 108006 / LMG 21964 / BA134)</name>
    <dbReference type="NCBI Taxonomy" id="866536"/>
    <lineage>
        <taxon>Bacteria</taxon>
        <taxon>Pseudomonadati</taxon>
        <taxon>Bacteroidota</taxon>
        <taxon>Cytophagia</taxon>
        <taxon>Cytophagales</taxon>
        <taxon>Cyclobacteriaceae</taxon>
        <taxon>Belliella</taxon>
    </lineage>
</organism>
<dbReference type="GO" id="GO:0006006">
    <property type="term" value="P:glucose metabolic process"/>
    <property type="evidence" value="ECO:0007669"/>
    <property type="project" value="UniProtKB-KW"/>
</dbReference>
<keyword evidence="5" id="KW-1185">Reference proteome</keyword>
<dbReference type="GO" id="GO:0005829">
    <property type="term" value="C:cytosol"/>
    <property type="evidence" value="ECO:0007669"/>
    <property type="project" value="TreeGrafter"/>
</dbReference>
<dbReference type="OrthoDB" id="9790815at2"/>
<feature type="chain" id="PRO_5003683458" evidence="3">
    <location>
        <begin position="21"/>
        <end position="381"/>
    </location>
</feature>
<feature type="signal peptide" evidence="3">
    <location>
        <begin position="1"/>
        <end position="20"/>
    </location>
</feature>
<dbReference type="SUPFAM" id="SSF51004">
    <property type="entry name" value="C-terminal (heme d1) domain of cytochrome cd1-nitrite reductase"/>
    <property type="match status" value="1"/>
</dbReference>
<protein>
    <submittedName>
        <fullName evidence="4">3-carboxymuconate cyclase</fullName>
    </submittedName>
</protein>
<dbReference type="PROSITE" id="PS51257">
    <property type="entry name" value="PROKAR_LIPOPROTEIN"/>
    <property type="match status" value="1"/>
</dbReference>
<gene>
    <name evidence="4" type="ordered locus">Belba_3106</name>
</gene>
<dbReference type="InterPro" id="IPR050282">
    <property type="entry name" value="Cycloisomerase_2"/>
</dbReference>
<sequence>MKKYSLPFLGLILGVVLFVACDDEPSEEIFESSHQFLIGSYTSSEEEGIGFLEFDPLTNAANIKVIGSNITNPSFLTLNKKQDLLFTVEEIAGENGGRVKSFGFNKGDKELTLISMENTLGDHPCYLTLDPNEQFLVVGNYSGGNFSTFRIDSGQLTHVQTIEHEGKSIIQSRQEKPHIHSLVFHPGGEKMFVSDLGTDKIYIYDFNPNYAVPFQPAAIPYFEVEAGSGPRHLIFNEKGDRFYLIHELTAELGVYAYENEEINLLSTVSLTHPQFQGTVGAAEVKLSQDGKYIYASNRGEANEISVYEKDLNDKLILVQRISTQGVSPRNFNFSNDGSTFIVGNQESNEIGIFDINQKTGMIGDIIQKVAFPKPAYILPLK</sequence>
<dbReference type="InterPro" id="IPR011048">
    <property type="entry name" value="Haem_d1_sf"/>
</dbReference>
<evidence type="ECO:0000256" key="1">
    <source>
        <dbReference type="ARBA" id="ARBA00005564"/>
    </source>
</evidence>
<comment type="similarity">
    <text evidence="1">Belongs to the cycloisomerase 2 family.</text>
</comment>
<dbReference type="InterPro" id="IPR015943">
    <property type="entry name" value="WD40/YVTN_repeat-like_dom_sf"/>
</dbReference>
<dbReference type="STRING" id="866536.Belba_3106"/>
<dbReference type="EMBL" id="CP003281">
    <property type="protein sequence ID" value="AFL85621.1"/>
    <property type="molecule type" value="Genomic_DNA"/>
</dbReference>
<dbReference type="HOGENOM" id="CLU_038716_3_0_10"/>
<dbReference type="GO" id="GO:0017057">
    <property type="term" value="F:6-phosphogluconolactonase activity"/>
    <property type="evidence" value="ECO:0007669"/>
    <property type="project" value="TreeGrafter"/>
</dbReference>
<keyword evidence="3" id="KW-0732">Signal</keyword>
<evidence type="ECO:0000313" key="5">
    <source>
        <dbReference type="Proteomes" id="UP000006050"/>
    </source>
</evidence>
<dbReference type="RefSeq" id="WP_014773566.1">
    <property type="nucleotide sequence ID" value="NC_018010.1"/>
</dbReference>
<proteinExistence type="inferred from homology"/>
<dbReference type="eggNOG" id="COG2706">
    <property type="taxonomic scope" value="Bacteria"/>
</dbReference>
<accession>I3Z8Q3</accession>
<dbReference type="InterPro" id="IPR019405">
    <property type="entry name" value="Lactonase_7-beta_prop"/>
</dbReference>
<dbReference type="Proteomes" id="UP000006050">
    <property type="component" value="Chromosome"/>
</dbReference>
<evidence type="ECO:0000256" key="2">
    <source>
        <dbReference type="ARBA" id="ARBA00022526"/>
    </source>
</evidence>
<dbReference type="PANTHER" id="PTHR30344">
    <property type="entry name" value="6-PHOSPHOGLUCONOLACTONASE-RELATED"/>
    <property type="match status" value="1"/>
</dbReference>
<evidence type="ECO:0000256" key="3">
    <source>
        <dbReference type="SAM" id="SignalP"/>
    </source>
</evidence>
<reference evidence="5" key="1">
    <citation type="submission" date="2012-06" db="EMBL/GenBank/DDBJ databases">
        <title>The complete genome of Belliella baltica DSM 15883.</title>
        <authorList>
            <person name="Lucas S."/>
            <person name="Copeland A."/>
            <person name="Lapidus A."/>
            <person name="Goodwin L."/>
            <person name="Pitluck S."/>
            <person name="Peters L."/>
            <person name="Mikhailova N."/>
            <person name="Davenport K."/>
            <person name="Kyrpides N."/>
            <person name="Mavromatis K."/>
            <person name="Pagani I."/>
            <person name="Ivanova N."/>
            <person name="Ovchinnikova G."/>
            <person name="Zeytun A."/>
            <person name="Detter J.C."/>
            <person name="Han C."/>
            <person name="Land M."/>
            <person name="Hauser L."/>
            <person name="Markowitz V."/>
            <person name="Cheng J.-F."/>
            <person name="Hugenholtz P."/>
            <person name="Woyke T."/>
            <person name="Wu D."/>
            <person name="Tindall B."/>
            <person name="Pomrenke H."/>
            <person name="Brambilla E."/>
            <person name="Klenk H.-P."/>
            <person name="Eisen J.A."/>
        </authorList>
    </citation>
    <scope>NUCLEOTIDE SEQUENCE [LARGE SCALE GENOMIC DNA]</scope>
    <source>
        <strain evidence="5">DSM 15883 / CIP 108006 / LMG 21964 / BA134</strain>
    </source>
</reference>
<dbReference type="AlphaFoldDB" id="I3Z8Q3"/>